<dbReference type="GO" id="GO:0005737">
    <property type="term" value="C:cytoplasm"/>
    <property type="evidence" value="ECO:0007669"/>
    <property type="project" value="TreeGrafter"/>
</dbReference>
<dbReference type="InterPro" id="IPR023401">
    <property type="entry name" value="ODC_N"/>
</dbReference>
<dbReference type="PANTHER" id="PTHR13812:SF19">
    <property type="entry name" value="KETIMINE REDUCTASE MU-CRYSTALLIN"/>
    <property type="match status" value="1"/>
</dbReference>
<keyword evidence="2" id="KW-1185">Reference proteome</keyword>
<gene>
    <name evidence="1" type="ORF">SAMN05216561_107109</name>
</gene>
<evidence type="ECO:0000313" key="2">
    <source>
        <dbReference type="Proteomes" id="UP000198649"/>
    </source>
</evidence>
<dbReference type="PANTHER" id="PTHR13812">
    <property type="entry name" value="KETIMINE REDUCTASE MU-CRYSTALLIN"/>
    <property type="match status" value="1"/>
</dbReference>
<dbReference type="EMBL" id="FOQG01000007">
    <property type="protein sequence ID" value="SFI32984.1"/>
    <property type="molecule type" value="Genomic_DNA"/>
</dbReference>
<dbReference type="Gene3D" id="3.30.1780.10">
    <property type="entry name" value="ornithine cyclodeaminase, domain 1"/>
    <property type="match status" value="1"/>
</dbReference>
<proteinExistence type="predicted"/>
<dbReference type="Gene3D" id="3.40.50.720">
    <property type="entry name" value="NAD(P)-binding Rossmann-like Domain"/>
    <property type="match status" value="1"/>
</dbReference>
<dbReference type="InterPro" id="IPR003462">
    <property type="entry name" value="ODC_Mu_crystall"/>
</dbReference>
<dbReference type="AlphaFoldDB" id="A0A1I3HBA7"/>
<dbReference type="STRING" id="1005945.SAMN05216561_107109"/>
<name>A0A1I3HBA7_9ACTN</name>
<accession>A0A1I3HBA7</accession>
<evidence type="ECO:0000313" key="1">
    <source>
        <dbReference type="EMBL" id="SFI32984.1"/>
    </source>
</evidence>
<organism evidence="1 2">
    <name type="scientific">Nocardioides psychrotolerans</name>
    <dbReference type="NCBI Taxonomy" id="1005945"/>
    <lineage>
        <taxon>Bacteria</taxon>
        <taxon>Bacillati</taxon>
        <taxon>Actinomycetota</taxon>
        <taxon>Actinomycetes</taxon>
        <taxon>Propionibacteriales</taxon>
        <taxon>Nocardioidaceae</taxon>
        <taxon>Nocardioides</taxon>
    </lineage>
</organism>
<dbReference type="InterPro" id="IPR036291">
    <property type="entry name" value="NAD(P)-bd_dom_sf"/>
</dbReference>
<dbReference type="Proteomes" id="UP000198649">
    <property type="component" value="Unassembled WGS sequence"/>
</dbReference>
<sequence>MILTDDDVCAASAAMVVAAAREALLQAGRGELIAPPRARAELGSVDYVFTVGGLPDGTSGFRAYRAGHPAGDQLVAVWNASGQLTGLVVGDELGARRTGALGAVAVDLLARPEADTAGVVGTGRQAWAQLWALTAVRELRQVRVYSPDQQHRRDFAARAREELGLMVWPSEDAASAVCDAGIVILATRSTTPVIDVTDIAVGAHVTTVGPKFADRHEMPSGLVAAAALVTCDSPAQAAAYPEPFFTGSTPLVSLADVLLGTSNGRRHSDDITVHCSVGLAGSEVLLAQRLLTQKRDEDGPLTSTPR</sequence>
<protein>
    <submittedName>
        <fullName evidence="1">Ornithine cyclodeaminase</fullName>
    </submittedName>
</protein>
<reference evidence="1 2" key="1">
    <citation type="submission" date="2016-10" db="EMBL/GenBank/DDBJ databases">
        <authorList>
            <person name="de Groot N.N."/>
        </authorList>
    </citation>
    <scope>NUCLEOTIDE SEQUENCE [LARGE SCALE GENOMIC DNA]</scope>
    <source>
        <strain evidence="1 2">CGMCC 1.11156</strain>
    </source>
</reference>
<dbReference type="Pfam" id="PF02423">
    <property type="entry name" value="OCD_Mu_crystall"/>
    <property type="match status" value="1"/>
</dbReference>
<dbReference type="SUPFAM" id="SSF51735">
    <property type="entry name" value="NAD(P)-binding Rossmann-fold domains"/>
    <property type="match status" value="1"/>
</dbReference>